<dbReference type="AlphaFoldDB" id="A0A151N435"/>
<sequence>MGQSFSLGASSRCLHDPRLACLLAAGWGPVSVLSRTSGFLSVRGPRRARASAQVISSSGFVFGINARAREDILNPFTVI</sequence>
<protein>
    <submittedName>
        <fullName evidence="1">Uncharacterized protein</fullName>
    </submittedName>
</protein>
<comment type="caution">
    <text evidence="1">The sequence shown here is derived from an EMBL/GenBank/DDBJ whole genome shotgun (WGS) entry which is preliminary data.</text>
</comment>
<evidence type="ECO:0000313" key="1">
    <source>
        <dbReference type="EMBL" id="KYO31548.1"/>
    </source>
</evidence>
<gene>
    <name evidence="1" type="ORF">Y1Q_0006111</name>
</gene>
<reference evidence="1 2" key="1">
    <citation type="journal article" date="2012" name="Genome Biol.">
        <title>Sequencing three crocodilian genomes to illuminate the evolution of archosaurs and amniotes.</title>
        <authorList>
            <person name="St John J.A."/>
            <person name="Braun E.L."/>
            <person name="Isberg S.R."/>
            <person name="Miles L.G."/>
            <person name="Chong A.Y."/>
            <person name="Gongora J."/>
            <person name="Dalzell P."/>
            <person name="Moran C."/>
            <person name="Bed'hom B."/>
            <person name="Abzhanov A."/>
            <person name="Burgess S.C."/>
            <person name="Cooksey A.M."/>
            <person name="Castoe T.A."/>
            <person name="Crawford N.G."/>
            <person name="Densmore L.D."/>
            <person name="Drew J.C."/>
            <person name="Edwards S.V."/>
            <person name="Faircloth B.C."/>
            <person name="Fujita M.K."/>
            <person name="Greenwold M.J."/>
            <person name="Hoffmann F.G."/>
            <person name="Howard J.M."/>
            <person name="Iguchi T."/>
            <person name="Janes D.E."/>
            <person name="Khan S.Y."/>
            <person name="Kohno S."/>
            <person name="de Koning A.J."/>
            <person name="Lance S.L."/>
            <person name="McCarthy F.M."/>
            <person name="McCormack J.E."/>
            <person name="Merchant M.E."/>
            <person name="Peterson D.G."/>
            <person name="Pollock D.D."/>
            <person name="Pourmand N."/>
            <person name="Raney B.J."/>
            <person name="Roessler K.A."/>
            <person name="Sanford J.R."/>
            <person name="Sawyer R.H."/>
            <person name="Schmidt C.J."/>
            <person name="Triplett E.W."/>
            <person name="Tuberville T.D."/>
            <person name="Venegas-Anaya M."/>
            <person name="Howard J.T."/>
            <person name="Jarvis E.D."/>
            <person name="Guillette L.J.Jr."/>
            <person name="Glenn T.C."/>
            <person name="Green R.E."/>
            <person name="Ray D.A."/>
        </authorList>
    </citation>
    <scope>NUCLEOTIDE SEQUENCE [LARGE SCALE GENOMIC DNA]</scope>
    <source>
        <strain evidence="1">KSC_2009_1</strain>
    </source>
</reference>
<dbReference type="EMBL" id="AKHW03004073">
    <property type="protein sequence ID" value="KYO31548.1"/>
    <property type="molecule type" value="Genomic_DNA"/>
</dbReference>
<evidence type="ECO:0000313" key="2">
    <source>
        <dbReference type="Proteomes" id="UP000050525"/>
    </source>
</evidence>
<proteinExistence type="predicted"/>
<accession>A0A151N435</accession>
<keyword evidence="2" id="KW-1185">Reference proteome</keyword>
<name>A0A151N435_ALLMI</name>
<dbReference type="Proteomes" id="UP000050525">
    <property type="component" value="Unassembled WGS sequence"/>
</dbReference>
<organism evidence="1 2">
    <name type="scientific">Alligator mississippiensis</name>
    <name type="common">American alligator</name>
    <dbReference type="NCBI Taxonomy" id="8496"/>
    <lineage>
        <taxon>Eukaryota</taxon>
        <taxon>Metazoa</taxon>
        <taxon>Chordata</taxon>
        <taxon>Craniata</taxon>
        <taxon>Vertebrata</taxon>
        <taxon>Euteleostomi</taxon>
        <taxon>Archelosauria</taxon>
        <taxon>Archosauria</taxon>
        <taxon>Crocodylia</taxon>
        <taxon>Alligatoridae</taxon>
        <taxon>Alligatorinae</taxon>
        <taxon>Alligator</taxon>
    </lineage>
</organism>